<organism evidence="1 2">
    <name type="scientific">Rhizophagus irregularis</name>
    <dbReference type="NCBI Taxonomy" id="588596"/>
    <lineage>
        <taxon>Eukaryota</taxon>
        <taxon>Fungi</taxon>
        <taxon>Fungi incertae sedis</taxon>
        <taxon>Mucoromycota</taxon>
        <taxon>Glomeromycotina</taxon>
        <taxon>Glomeromycetes</taxon>
        <taxon>Glomerales</taxon>
        <taxon>Glomeraceae</taxon>
        <taxon>Rhizophagus</taxon>
    </lineage>
</organism>
<proteinExistence type="predicted"/>
<reference evidence="1 2" key="2">
    <citation type="submission" date="2017-09" db="EMBL/GenBank/DDBJ databases">
        <title>Extensive intraspecific genome diversity in a model arbuscular mycorrhizal fungus.</title>
        <authorList>
            <person name="Chen E.C."/>
            <person name="Morin E."/>
            <person name="Beaudet D."/>
            <person name="Noel J."/>
            <person name="Ndikumana S."/>
            <person name="Charron P."/>
            <person name="St-Onge C."/>
            <person name="Giorgi J."/>
            <person name="Grigoriev I.V."/>
            <person name="Roux C."/>
            <person name="Martin F.M."/>
            <person name="Corradi N."/>
        </authorList>
    </citation>
    <scope>NUCLEOTIDE SEQUENCE [LARGE SCALE GENOMIC DNA]</scope>
    <source>
        <strain evidence="1 2">A5</strain>
    </source>
</reference>
<sequence length="87" mass="10118">MINSAKISTITYVHDSTELLAQDYMVKEIIAVSRTDDNDVTKVILRLLFHLTAEIYQPKLTILKHHIFKKESFWDVLGDYPNFSTCE</sequence>
<dbReference type="VEuPathDB" id="FungiDB:RhiirFUN_023321"/>
<reference evidence="1 2" key="1">
    <citation type="submission" date="2016-04" db="EMBL/GenBank/DDBJ databases">
        <title>Genome analyses suggest a sexual origin of heterokaryosis in a supposedly ancient asexual fungus.</title>
        <authorList>
            <person name="Ropars J."/>
            <person name="Sedzielewska K."/>
            <person name="Noel J."/>
            <person name="Charron P."/>
            <person name="Farinelli L."/>
            <person name="Marton T."/>
            <person name="Kruger M."/>
            <person name="Pelin A."/>
            <person name="Brachmann A."/>
            <person name="Corradi N."/>
        </authorList>
    </citation>
    <scope>NUCLEOTIDE SEQUENCE [LARGE SCALE GENOMIC DNA]</scope>
    <source>
        <strain evidence="1 2">A5</strain>
    </source>
</reference>
<gene>
    <name evidence="1" type="ORF">RhiirA5_440412</name>
</gene>
<dbReference type="AlphaFoldDB" id="A0A2N0NGT9"/>
<dbReference type="Proteomes" id="UP000232722">
    <property type="component" value="Unassembled WGS sequence"/>
</dbReference>
<dbReference type="EMBL" id="LLXJ01007321">
    <property type="protein sequence ID" value="PKB93758.1"/>
    <property type="molecule type" value="Genomic_DNA"/>
</dbReference>
<protein>
    <submittedName>
        <fullName evidence="1">Uncharacterized protein</fullName>
    </submittedName>
</protein>
<name>A0A2N0NGT9_9GLOM</name>
<accession>A0A2N0NGT9</accession>
<evidence type="ECO:0000313" key="2">
    <source>
        <dbReference type="Proteomes" id="UP000232722"/>
    </source>
</evidence>
<comment type="caution">
    <text evidence="1">The sequence shown here is derived from an EMBL/GenBank/DDBJ whole genome shotgun (WGS) entry which is preliminary data.</text>
</comment>
<evidence type="ECO:0000313" key="1">
    <source>
        <dbReference type="EMBL" id="PKB93758.1"/>
    </source>
</evidence>